<reference evidence="2" key="1">
    <citation type="submission" date="2023-07" db="EMBL/GenBank/DDBJ databases">
        <title>30 novel species of actinomycetes from the DSMZ collection.</title>
        <authorList>
            <person name="Nouioui I."/>
        </authorList>
    </citation>
    <scope>NUCLEOTIDE SEQUENCE [LARGE SCALE GENOMIC DNA]</scope>
    <source>
        <strain evidence="2">DSM 42041</strain>
    </source>
</reference>
<name>A0ABU2NNT4_9ACTN</name>
<dbReference type="Proteomes" id="UP001183414">
    <property type="component" value="Unassembled WGS sequence"/>
</dbReference>
<sequence length="229" mass="25558">MASTFRRPTTIPFVVSRQGEEAVTVDYLEADEYGLHYVDETALDRDSERVLWARCTFNLTNDGDLRGRPDFASLHPFRQRACMEKLLCQVCVPRVKNLPTTNELGTLFIVPPGVEKEYGLEGAVTSHPPLCVPHAQQSMRECPHLAKGAQAVRARKPQLWGVHGVVYKKRDDGLAPIEKLSSAIPYGNPVLPWMLASQMYMRLGGVTVVDLETEASRASNHVPATFSRR</sequence>
<dbReference type="EMBL" id="JAVREQ010000003">
    <property type="protein sequence ID" value="MDT0378409.1"/>
    <property type="molecule type" value="Genomic_DNA"/>
</dbReference>
<gene>
    <name evidence="1" type="ORF">RM572_06390</name>
</gene>
<keyword evidence="2" id="KW-1185">Reference proteome</keyword>
<comment type="caution">
    <text evidence="1">The sequence shown here is derived from an EMBL/GenBank/DDBJ whole genome shotgun (WGS) entry which is preliminary data.</text>
</comment>
<accession>A0ABU2NNT4</accession>
<evidence type="ECO:0000313" key="1">
    <source>
        <dbReference type="EMBL" id="MDT0378409.1"/>
    </source>
</evidence>
<proteinExistence type="predicted"/>
<evidence type="ECO:0000313" key="2">
    <source>
        <dbReference type="Proteomes" id="UP001183414"/>
    </source>
</evidence>
<organism evidence="1 2">
    <name type="scientific">Streptomyces hazeniae</name>
    <dbReference type="NCBI Taxonomy" id="3075538"/>
    <lineage>
        <taxon>Bacteria</taxon>
        <taxon>Bacillati</taxon>
        <taxon>Actinomycetota</taxon>
        <taxon>Actinomycetes</taxon>
        <taxon>Kitasatosporales</taxon>
        <taxon>Streptomycetaceae</taxon>
        <taxon>Streptomyces</taxon>
    </lineage>
</organism>
<protein>
    <submittedName>
        <fullName evidence="1">Uncharacterized protein</fullName>
    </submittedName>
</protein>